<dbReference type="SUPFAM" id="SSF52821">
    <property type="entry name" value="Rhodanese/Cell cycle control phosphatase"/>
    <property type="match status" value="1"/>
</dbReference>
<name>A0ABS9Q8X1_9MICO</name>
<feature type="domain" description="Rhodanese" evidence="1">
    <location>
        <begin position="18"/>
        <end position="108"/>
    </location>
</feature>
<dbReference type="Pfam" id="PF11127">
    <property type="entry name" value="YgaP-like_TM"/>
    <property type="match status" value="1"/>
</dbReference>
<dbReference type="EMBL" id="JAKRCV010000084">
    <property type="protein sequence ID" value="MCG7323563.1"/>
    <property type="molecule type" value="Genomic_DNA"/>
</dbReference>
<accession>A0ABS9Q8X1</accession>
<dbReference type="PROSITE" id="PS50206">
    <property type="entry name" value="RHODANESE_3"/>
    <property type="match status" value="1"/>
</dbReference>
<dbReference type="RefSeq" id="WP_239266341.1">
    <property type="nucleotide sequence ID" value="NZ_JAKRCV010000084.1"/>
</dbReference>
<protein>
    <submittedName>
        <fullName evidence="2">Rhodanese-like domain-containing protein</fullName>
    </submittedName>
</protein>
<comment type="caution">
    <text evidence="2">The sequence shown here is derived from an EMBL/GenBank/DDBJ whole genome shotgun (WGS) entry which is preliminary data.</text>
</comment>
<evidence type="ECO:0000259" key="1">
    <source>
        <dbReference type="PROSITE" id="PS50206"/>
    </source>
</evidence>
<gene>
    <name evidence="2" type="ORF">MHL29_16935</name>
</gene>
<dbReference type="InterPro" id="IPR050229">
    <property type="entry name" value="GlpE_sulfurtransferase"/>
</dbReference>
<proteinExistence type="predicted"/>
<dbReference type="CDD" id="cd00158">
    <property type="entry name" value="RHOD"/>
    <property type="match status" value="1"/>
</dbReference>
<dbReference type="SMART" id="SM00450">
    <property type="entry name" value="RHOD"/>
    <property type="match status" value="1"/>
</dbReference>
<evidence type="ECO:0000313" key="3">
    <source>
        <dbReference type="Proteomes" id="UP001521931"/>
    </source>
</evidence>
<keyword evidence="3" id="KW-1185">Reference proteome</keyword>
<organism evidence="2 3">
    <name type="scientific">Arsenicicoccus bolidensis</name>
    <dbReference type="NCBI Taxonomy" id="229480"/>
    <lineage>
        <taxon>Bacteria</taxon>
        <taxon>Bacillati</taxon>
        <taxon>Actinomycetota</taxon>
        <taxon>Actinomycetes</taxon>
        <taxon>Micrococcales</taxon>
        <taxon>Intrasporangiaceae</taxon>
        <taxon>Arsenicicoccus</taxon>
    </lineage>
</organism>
<evidence type="ECO:0000313" key="2">
    <source>
        <dbReference type="EMBL" id="MCG7323563.1"/>
    </source>
</evidence>
<dbReference type="Gene3D" id="3.40.250.10">
    <property type="entry name" value="Rhodanese-like domain"/>
    <property type="match status" value="1"/>
</dbReference>
<dbReference type="PANTHER" id="PTHR43031">
    <property type="entry name" value="FAD-DEPENDENT OXIDOREDUCTASE"/>
    <property type="match status" value="1"/>
</dbReference>
<dbReference type="InterPro" id="IPR021309">
    <property type="entry name" value="YgaP-like_TM"/>
</dbReference>
<sequence length="191" mass="19608">MNQPTKITCEQARTWLAGDDAPTIVDVRTPAEFAAEHLDGAINIPLDLIQQHADEIGRAATGEMLLVCRTDNRATQAANLLAPTLGERTYVLTGGMSGWAEKGGAVEQGTGGAWAMDRQVRATAGALALTGILASTVAPKAKWLAGGIGAGLLFSGVSDTCAMSTVLAKAPWNTHGAPTLDEATAALTKGA</sequence>
<dbReference type="Gene3D" id="6.10.140.1340">
    <property type="match status" value="1"/>
</dbReference>
<dbReference type="InterPro" id="IPR001763">
    <property type="entry name" value="Rhodanese-like_dom"/>
</dbReference>
<dbReference type="Pfam" id="PF00581">
    <property type="entry name" value="Rhodanese"/>
    <property type="match status" value="1"/>
</dbReference>
<dbReference type="Proteomes" id="UP001521931">
    <property type="component" value="Unassembled WGS sequence"/>
</dbReference>
<dbReference type="PANTHER" id="PTHR43031:SF1">
    <property type="entry name" value="PYRIDINE NUCLEOTIDE-DISULPHIDE OXIDOREDUCTASE"/>
    <property type="match status" value="1"/>
</dbReference>
<reference evidence="2 3" key="1">
    <citation type="submission" date="2022-02" db="EMBL/GenBank/DDBJ databases">
        <title>Uncovering new skin microbiome diversity through culturing and metagenomics.</title>
        <authorList>
            <person name="Conlan S."/>
            <person name="Deming C."/>
            <person name="Nisc Comparative Sequencing Program N."/>
            <person name="Segre J.A."/>
        </authorList>
    </citation>
    <scope>NUCLEOTIDE SEQUENCE [LARGE SCALE GENOMIC DNA]</scope>
    <source>
        <strain evidence="2 3">ACRQZ</strain>
    </source>
</reference>
<dbReference type="InterPro" id="IPR036873">
    <property type="entry name" value="Rhodanese-like_dom_sf"/>
</dbReference>